<evidence type="ECO:0000313" key="4">
    <source>
        <dbReference type="Proteomes" id="UP000325957"/>
    </source>
</evidence>
<name>A0A5J5KYG6_9MICC</name>
<proteinExistence type="predicted"/>
<gene>
    <name evidence="3" type="ORF">FCK90_05975</name>
</gene>
<feature type="transmembrane region" description="Helical" evidence="2">
    <location>
        <begin position="70"/>
        <end position="88"/>
    </location>
</feature>
<dbReference type="RefSeq" id="WP_158033384.1">
    <property type="nucleotide sequence ID" value="NZ_ML708614.1"/>
</dbReference>
<evidence type="ECO:0000313" key="3">
    <source>
        <dbReference type="EMBL" id="KAA9394713.1"/>
    </source>
</evidence>
<keyword evidence="2" id="KW-0472">Membrane</keyword>
<feature type="region of interest" description="Disordered" evidence="1">
    <location>
        <begin position="1"/>
        <end position="24"/>
    </location>
</feature>
<organism evidence="3 4">
    <name type="scientific">Kocuria coralli</name>
    <dbReference type="NCBI Taxonomy" id="1461025"/>
    <lineage>
        <taxon>Bacteria</taxon>
        <taxon>Bacillati</taxon>
        <taxon>Actinomycetota</taxon>
        <taxon>Actinomycetes</taxon>
        <taxon>Micrococcales</taxon>
        <taxon>Micrococcaceae</taxon>
        <taxon>Kocuria</taxon>
    </lineage>
</organism>
<accession>A0A5J5KYG6</accession>
<keyword evidence="4" id="KW-1185">Reference proteome</keyword>
<evidence type="ECO:0000256" key="2">
    <source>
        <dbReference type="SAM" id="Phobius"/>
    </source>
</evidence>
<dbReference type="AlphaFoldDB" id="A0A5J5KYG6"/>
<sequence length="93" mass="10251">MSASNPAPAAQADDASHTSPQRPGSGLNPWGWLALFLFITSGIAIVTMLILKWTTGGGEVWPWFTRYSYFAFPAAFLCLILSLLHTLLQRRRA</sequence>
<keyword evidence="2" id="KW-1133">Transmembrane helix</keyword>
<keyword evidence="2" id="KW-0812">Transmembrane</keyword>
<comment type="caution">
    <text evidence="3">The sequence shown here is derived from an EMBL/GenBank/DDBJ whole genome shotgun (WGS) entry which is preliminary data.</text>
</comment>
<dbReference type="EMBL" id="SZWF01000005">
    <property type="protein sequence ID" value="KAA9394713.1"/>
    <property type="molecule type" value="Genomic_DNA"/>
</dbReference>
<protein>
    <submittedName>
        <fullName evidence="3">Uncharacterized protein</fullName>
    </submittedName>
</protein>
<evidence type="ECO:0000256" key="1">
    <source>
        <dbReference type="SAM" id="MobiDB-lite"/>
    </source>
</evidence>
<reference evidence="3 4" key="1">
    <citation type="submission" date="2019-05" db="EMBL/GenBank/DDBJ databases">
        <title>Kocuria coralli sp. nov., a novel actinobacterium isolated from coral reef seawater.</title>
        <authorList>
            <person name="Li J."/>
        </authorList>
    </citation>
    <scope>NUCLEOTIDE SEQUENCE [LARGE SCALE GENOMIC DNA]</scope>
    <source>
        <strain evidence="3 4">SCSIO 13007</strain>
    </source>
</reference>
<feature type="transmembrane region" description="Helical" evidence="2">
    <location>
        <begin position="30"/>
        <end position="50"/>
    </location>
</feature>
<dbReference type="OrthoDB" id="4883565at2"/>
<dbReference type="Proteomes" id="UP000325957">
    <property type="component" value="Unassembled WGS sequence"/>
</dbReference>